<sequence>MRLPFDVPPARYAAIVHAVAGVLDAADLIARSSIVVDDVARDEDLNREFDRFSAEYPWGDL</sequence>
<keyword evidence="2" id="KW-1185">Reference proteome</keyword>
<protein>
    <submittedName>
        <fullName evidence="1">Uncharacterized protein</fullName>
    </submittedName>
</protein>
<accession>A0A229SLJ4</accession>
<evidence type="ECO:0000313" key="1">
    <source>
        <dbReference type="EMBL" id="OXM59650.1"/>
    </source>
</evidence>
<proteinExistence type="predicted"/>
<gene>
    <name evidence="1" type="ORF">CF165_46495</name>
</gene>
<name>A0A229SLJ4_9PSEU</name>
<comment type="caution">
    <text evidence="1">The sequence shown here is derived from an EMBL/GenBank/DDBJ whole genome shotgun (WGS) entry which is preliminary data.</text>
</comment>
<dbReference type="Proteomes" id="UP000215199">
    <property type="component" value="Unassembled WGS sequence"/>
</dbReference>
<organism evidence="1 2">
    <name type="scientific">Amycolatopsis vastitatis</name>
    <dbReference type="NCBI Taxonomy" id="1905142"/>
    <lineage>
        <taxon>Bacteria</taxon>
        <taxon>Bacillati</taxon>
        <taxon>Actinomycetota</taxon>
        <taxon>Actinomycetes</taxon>
        <taxon>Pseudonocardiales</taxon>
        <taxon>Pseudonocardiaceae</taxon>
        <taxon>Amycolatopsis</taxon>
    </lineage>
</organism>
<evidence type="ECO:0000313" key="2">
    <source>
        <dbReference type="Proteomes" id="UP000215199"/>
    </source>
</evidence>
<dbReference type="EMBL" id="NMUL01000077">
    <property type="protein sequence ID" value="OXM59650.1"/>
    <property type="molecule type" value="Genomic_DNA"/>
</dbReference>
<dbReference type="AlphaFoldDB" id="A0A229SLJ4"/>
<reference evidence="2" key="1">
    <citation type="submission" date="2017-07" db="EMBL/GenBank/DDBJ databases">
        <title>Comparative genome mining reveals phylogenetic distribution patterns of secondary metabolites in Amycolatopsis.</title>
        <authorList>
            <person name="Adamek M."/>
            <person name="Alanjary M."/>
            <person name="Sales-Ortells H."/>
            <person name="Goodfellow M."/>
            <person name="Bull A.T."/>
            <person name="Kalinowski J."/>
            <person name="Ziemert N."/>
        </authorList>
    </citation>
    <scope>NUCLEOTIDE SEQUENCE [LARGE SCALE GENOMIC DNA]</scope>
    <source>
        <strain evidence="2">H5</strain>
    </source>
</reference>